<sequence length="22" mass="2222">KKNCNFCGGVRGLPTAGISDIA</sequence>
<protein>
    <submittedName>
        <fullName evidence="1">Uncharacterized protein</fullName>
    </submittedName>
</protein>
<keyword evidence="2" id="KW-1185">Reference proteome</keyword>
<dbReference type="EMBL" id="CAJVCH010570839">
    <property type="protein sequence ID" value="CAG7836000.1"/>
    <property type="molecule type" value="Genomic_DNA"/>
</dbReference>
<feature type="non-terminal residue" evidence="1">
    <location>
        <position position="1"/>
    </location>
</feature>
<comment type="caution">
    <text evidence="1">The sequence shown here is derived from an EMBL/GenBank/DDBJ whole genome shotgun (WGS) entry which is preliminary data.</text>
</comment>
<dbReference type="AlphaFoldDB" id="A0A8J2MCE3"/>
<proteinExistence type="predicted"/>
<accession>A0A8J2MCE3</accession>
<evidence type="ECO:0000313" key="2">
    <source>
        <dbReference type="Proteomes" id="UP000708208"/>
    </source>
</evidence>
<name>A0A8J2MCE3_9HEXA</name>
<gene>
    <name evidence="1" type="ORF">AFUS01_LOCUS45296</name>
</gene>
<dbReference type="Proteomes" id="UP000708208">
    <property type="component" value="Unassembled WGS sequence"/>
</dbReference>
<evidence type="ECO:0000313" key="1">
    <source>
        <dbReference type="EMBL" id="CAG7836000.1"/>
    </source>
</evidence>
<reference evidence="1" key="1">
    <citation type="submission" date="2021-06" db="EMBL/GenBank/DDBJ databases">
        <authorList>
            <person name="Hodson N. C."/>
            <person name="Mongue J. A."/>
            <person name="Jaron S. K."/>
        </authorList>
    </citation>
    <scope>NUCLEOTIDE SEQUENCE</scope>
</reference>
<organism evidence="1 2">
    <name type="scientific">Allacma fusca</name>
    <dbReference type="NCBI Taxonomy" id="39272"/>
    <lineage>
        <taxon>Eukaryota</taxon>
        <taxon>Metazoa</taxon>
        <taxon>Ecdysozoa</taxon>
        <taxon>Arthropoda</taxon>
        <taxon>Hexapoda</taxon>
        <taxon>Collembola</taxon>
        <taxon>Symphypleona</taxon>
        <taxon>Sminthuridae</taxon>
        <taxon>Allacma</taxon>
    </lineage>
</organism>